<reference evidence="1" key="1">
    <citation type="journal article" date="2023" name="Plant J.">
        <title>The genome of the king protea, Protea cynaroides.</title>
        <authorList>
            <person name="Chang J."/>
            <person name="Duong T.A."/>
            <person name="Schoeman C."/>
            <person name="Ma X."/>
            <person name="Roodt D."/>
            <person name="Barker N."/>
            <person name="Li Z."/>
            <person name="Van de Peer Y."/>
            <person name="Mizrachi E."/>
        </authorList>
    </citation>
    <scope>NUCLEOTIDE SEQUENCE</scope>
    <source>
        <tissue evidence="1">Young leaves</tissue>
    </source>
</reference>
<evidence type="ECO:0000313" key="1">
    <source>
        <dbReference type="EMBL" id="KAJ4976710.1"/>
    </source>
</evidence>
<accession>A0A9Q0QYV5</accession>
<name>A0A9Q0QYV5_9MAGN</name>
<sequence>MFANPRADGKFYASLCLCKDGCEKHRMVLLCVVFLCFFLNPRLSIVAGALSVGESISGDEYIISERDGKFKLGFFTPGNDSQNYYVGIWYRKITEITIV</sequence>
<evidence type="ECO:0000313" key="2">
    <source>
        <dbReference type="Proteomes" id="UP001141806"/>
    </source>
</evidence>
<gene>
    <name evidence="1" type="ORF">NE237_001816</name>
</gene>
<keyword evidence="2" id="KW-1185">Reference proteome</keyword>
<comment type="caution">
    <text evidence="1">The sequence shown here is derived from an EMBL/GenBank/DDBJ whole genome shotgun (WGS) entry which is preliminary data.</text>
</comment>
<protein>
    <submittedName>
        <fullName evidence="1">Uncharacterized protein</fullName>
    </submittedName>
</protein>
<dbReference type="EMBL" id="JAMYWD010000003">
    <property type="protein sequence ID" value="KAJ4976710.1"/>
    <property type="molecule type" value="Genomic_DNA"/>
</dbReference>
<proteinExistence type="predicted"/>
<organism evidence="1 2">
    <name type="scientific">Protea cynaroides</name>
    <dbReference type="NCBI Taxonomy" id="273540"/>
    <lineage>
        <taxon>Eukaryota</taxon>
        <taxon>Viridiplantae</taxon>
        <taxon>Streptophyta</taxon>
        <taxon>Embryophyta</taxon>
        <taxon>Tracheophyta</taxon>
        <taxon>Spermatophyta</taxon>
        <taxon>Magnoliopsida</taxon>
        <taxon>Proteales</taxon>
        <taxon>Proteaceae</taxon>
        <taxon>Protea</taxon>
    </lineage>
</organism>
<dbReference type="OrthoDB" id="1936886at2759"/>
<dbReference type="Proteomes" id="UP001141806">
    <property type="component" value="Unassembled WGS sequence"/>
</dbReference>
<dbReference type="AlphaFoldDB" id="A0A9Q0QYV5"/>